<evidence type="ECO:0000313" key="2">
    <source>
        <dbReference type="EMBL" id="KIZ06367.1"/>
    </source>
</evidence>
<evidence type="ECO:0000313" key="3">
    <source>
        <dbReference type="Proteomes" id="UP000054498"/>
    </source>
</evidence>
<dbReference type="AlphaFoldDB" id="A0A0D2N1F8"/>
<dbReference type="RefSeq" id="XP_013905386.1">
    <property type="nucleotide sequence ID" value="XM_014049932.1"/>
</dbReference>
<feature type="region of interest" description="Disordered" evidence="1">
    <location>
        <begin position="1"/>
        <end position="68"/>
    </location>
</feature>
<feature type="compositionally biased region" description="Gly residues" evidence="1">
    <location>
        <begin position="227"/>
        <end position="261"/>
    </location>
</feature>
<feature type="region of interest" description="Disordered" evidence="1">
    <location>
        <begin position="395"/>
        <end position="472"/>
    </location>
</feature>
<feature type="compositionally biased region" description="Low complexity" evidence="1">
    <location>
        <begin position="399"/>
        <end position="420"/>
    </location>
</feature>
<accession>A0A0D2N1F8</accession>
<feature type="compositionally biased region" description="Basic and acidic residues" evidence="1">
    <location>
        <begin position="292"/>
        <end position="307"/>
    </location>
</feature>
<feature type="region of interest" description="Disordered" evidence="1">
    <location>
        <begin position="119"/>
        <end position="358"/>
    </location>
</feature>
<feature type="compositionally biased region" description="Low complexity" evidence="1">
    <location>
        <begin position="1"/>
        <end position="17"/>
    </location>
</feature>
<feature type="compositionally biased region" description="Basic and acidic residues" evidence="1">
    <location>
        <begin position="175"/>
        <end position="184"/>
    </location>
</feature>
<feature type="compositionally biased region" description="Low complexity" evidence="1">
    <location>
        <begin position="143"/>
        <end position="154"/>
    </location>
</feature>
<dbReference type="Proteomes" id="UP000054498">
    <property type="component" value="Unassembled WGS sequence"/>
</dbReference>
<proteinExistence type="predicted"/>
<dbReference type="GeneID" id="25733650"/>
<sequence length="472" mass="46521">MPHQRAQQQQQSVAGIAQTGGWQLDVDQGFKAGRSADESDEEGEGVPQSLPGAAGSDDEEEREYERNASAAFCRAFEREAEEDEFDTMAVEGMGMRAPSGAAAAMPALSTEVLDDNPFDRLTSLRRPQAQETAAGAGAGADAGVGAAPAAPPSATRHHGGGGGGGGGPDAMEADGEGREGDARSRPQPPEINAAGPSGRALATAVPEPAPARGGRRVTFDLPSPISNGGGGGGRGPDAGGGRGRGAGGGHGGGGGGGGRGGRGGRRVPDHVAHPEKYTVYVLDEPVFVGQGDKGRGGREDADNERAARSAQQAAAASDGPSEHDPERFRGDFGAGGFKFQPSVKRQRSGKPEGGGDGYVAGAVAAAAAAAASRGAYAEEDPADAQAEVTTLGAATNGSSAATQPVATAAAGQAGKAVPSAMEVDESASGDGAQETPPDAADGGSGALAVAAAGSKGGRRRNYRTAKAASGAE</sequence>
<evidence type="ECO:0000256" key="1">
    <source>
        <dbReference type="SAM" id="MobiDB-lite"/>
    </source>
</evidence>
<dbReference type="EMBL" id="KK100382">
    <property type="protein sequence ID" value="KIZ06367.1"/>
    <property type="molecule type" value="Genomic_DNA"/>
</dbReference>
<reference evidence="2 3" key="1">
    <citation type="journal article" date="2013" name="BMC Genomics">
        <title>Reconstruction of the lipid metabolism for the microalga Monoraphidium neglectum from its genome sequence reveals characteristics suitable for biofuel production.</title>
        <authorList>
            <person name="Bogen C."/>
            <person name="Al-Dilaimi A."/>
            <person name="Albersmeier A."/>
            <person name="Wichmann J."/>
            <person name="Grundmann M."/>
            <person name="Rupp O."/>
            <person name="Lauersen K.J."/>
            <person name="Blifernez-Klassen O."/>
            <person name="Kalinowski J."/>
            <person name="Goesmann A."/>
            <person name="Mussgnug J.H."/>
            <person name="Kruse O."/>
        </authorList>
    </citation>
    <scope>NUCLEOTIDE SEQUENCE [LARGE SCALE GENOMIC DNA]</scope>
    <source>
        <strain evidence="2 3">SAG 48.87</strain>
    </source>
</reference>
<feature type="compositionally biased region" description="Low complexity" evidence="1">
    <location>
        <begin position="308"/>
        <end position="317"/>
    </location>
</feature>
<organism evidence="2 3">
    <name type="scientific">Monoraphidium neglectum</name>
    <dbReference type="NCBI Taxonomy" id="145388"/>
    <lineage>
        <taxon>Eukaryota</taxon>
        <taxon>Viridiplantae</taxon>
        <taxon>Chlorophyta</taxon>
        <taxon>core chlorophytes</taxon>
        <taxon>Chlorophyceae</taxon>
        <taxon>CS clade</taxon>
        <taxon>Sphaeropleales</taxon>
        <taxon>Selenastraceae</taxon>
        <taxon>Monoraphidium</taxon>
    </lineage>
</organism>
<name>A0A0D2N1F8_9CHLO</name>
<protein>
    <submittedName>
        <fullName evidence="2">Uncharacterized protein</fullName>
    </submittedName>
</protein>
<keyword evidence="3" id="KW-1185">Reference proteome</keyword>
<dbReference type="KEGG" id="mng:MNEG_1594"/>
<feature type="compositionally biased region" description="Basic and acidic residues" evidence="1">
    <location>
        <begin position="266"/>
        <end position="276"/>
    </location>
</feature>
<feature type="compositionally biased region" description="Basic and acidic residues" evidence="1">
    <location>
        <begin position="320"/>
        <end position="330"/>
    </location>
</feature>
<gene>
    <name evidence="2" type="ORF">MNEG_1594</name>
</gene>
<dbReference type="OrthoDB" id="552430at2759"/>